<dbReference type="EC" id="6.3.5.-" evidence="1"/>
<keyword evidence="1" id="KW-0547">Nucleotide-binding</keyword>
<keyword evidence="1 2" id="KW-0436">Ligase</keyword>
<dbReference type="Proteomes" id="UP000319976">
    <property type="component" value="Chromosome"/>
</dbReference>
<dbReference type="PANTHER" id="PTHR15004">
    <property type="entry name" value="GLUTAMYL-TRNA(GLN) AMIDOTRANSFERASE SUBUNIT C, MITOCHONDRIAL"/>
    <property type="match status" value="1"/>
</dbReference>
<dbReference type="Gene3D" id="1.10.20.60">
    <property type="entry name" value="Glu-tRNAGln amidotransferase C subunit, N-terminal domain"/>
    <property type="match status" value="1"/>
</dbReference>
<evidence type="ECO:0000256" key="1">
    <source>
        <dbReference type="HAMAP-Rule" id="MF_00122"/>
    </source>
</evidence>
<gene>
    <name evidence="1 2" type="primary">gatC</name>
    <name evidence="2" type="ORF">V22_26630</name>
</gene>
<comment type="catalytic activity">
    <reaction evidence="1">
        <text>L-glutamyl-tRNA(Gln) + L-glutamine + ATP + H2O = L-glutaminyl-tRNA(Gln) + L-glutamate + ADP + phosphate + H(+)</text>
        <dbReference type="Rhea" id="RHEA:17521"/>
        <dbReference type="Rhea" id="RHEA-COMP:9681"/>
        <dbReference type="Rhea" id="RHEA-COMP:9684"/>
        <dbReference type="ChEBI" id="CHEBI:15377"/>
        <dbReference type="ChEBI" id="CHEBI:15378"/>
        <dbReference type="ChEBI" id="CHEBI:29985"/>
        <dbReference type="ChEBI" id="CHEBI:30616"/>
        <dbReference type="ChEBI" id="CHEBI:43474"/>
        <dbReference type="ChEBI" id="CHEBI:58359"/>
        <dbReference type="ChEBI" id="CHEBI:78520"/>
        <dbReference type="ChEBI" id="CHEBI:78521"/>
        <dbReference type="ChEBI" id="CHEBI:456216"/>
    </reaction>
</comment>
<evidence type="ECO:0000313" key="3">
    <source>
        <dbReference type="Proteomes" id="UP000319976"/>
    </source>
</evidence>
<dbReference type="KEGG" id="chya:V22_26630"/>
<dbReference type="GO" id="GO:0016740">
    <property type="term" value="F:transferase activity"/>
    <property type="evidence" value="ECO:0007669"/>
    <property type="project" value="UniProtKB-KW"/>
</dbReference>
<dbReference type="RefSeq" id="WP_145263385.1">
    <property type="nucleotide sequence ID" value="NZ_CP036316.1"/>
</dbReference>
<dbReference type="PANTHER" id="PTHR15004:SF0">
    <property type="entry name" value="GLUTAMYL-TRNA(GLN) AMIDOTRANSFERASE SUBUNIT C, MITOCHONDRIAL"/>
    <property type="match status" value="1"/>
</dbReference>
<keyword evidence="2" id="KW-0808">Transferase</keyword>
<comment type="function">
    <text evidence="1">Allows the formation of correctly charged Asn-tRNA(Asn) or Gln-tRNA(Gln) through the transamidation of misacylated Asp-tRNA(Asn) or Glu-tRNA(Gln) in organisms which lack either or both of asparaginyl-tRNA or glutaminyl-tRNA synthetases. The reaction takes place in the presence of glutamine and ATP through an activated phospho-Asp-tRNA(Asn) or phospho-Glu-tRNA(Gln).</text>
</comment>
<comment type="subunit">
    <text evidence="1">Heterotrimer of A, B and C subunits.</text>
</comment>
<dbReference type="GO" id="GO:0050566">
    <property type="term" value="F:asparaginyl-tRNA synthase (glutamine-hydrolyzing) activity"/>
    <property type="evidence" value="ECO:0007669"/>
    <property type="project" value="RHEA"/>
</dbReference>
<protein>
    <recommendedName>
        <fullName evidence="1">Aspartyl/glutamyl-tRNA(Asn/Gln) amidotransferase subunit C</fullName>
        <shortName evidence="1">Asp/Glu-ADT subunit C</shortName>
        <ecNumber evidence="1">6.3.5.-</ecNumber>
    </recommendedName>
</protein>
<dbReference type="GO" id="GO:0070681">
    <property type="term" value="P:glutaminyl-tRNAGln biosynthesis via transamidation"/>
    <property type="evidence" value="ECO:0007669"/>
    <property type="project" value="TreeGrafter"/>
</dbReference>
<dbReference type="InterPro" id="IPR036113">
    <property type="entry name" value="Asp/Glu-ADT_sf_sub_c"/>
</dbReference>
<dbReference type="GO" id="GO:0006412">
    <property type="term" value="P:translation"/>
    <property type="evidence" value="ECO:0007669"/>
    <property type="project" value="UniProtKB-UniRule"/>
</dbReference>
<dbReference type="HAMAP" id="MF_00122">
    <property type="entry name" value="GatC"/>
    <property type="match status" value="1"/>
</dbReference>
<dbReference type="GO" id="GO:0006450">
    <property type="term" value="P:regulation of translational fidelity"/>
    <property type="evidence" value="ECO:0007669"/>
    <property type="project" value="InterPro"/>
</dbReference>
<comment type="similarity">
    <text evidence="1">Belongs to the GatC family.</text>
</comment>
<dbReference type="NCBIfam" id="TIGR00135">
    <property type="entry name" value="gatC"/>
    <property type="match status" value="1"/>
</dbReference>
<dbReference type="OrthoDB" id="9813938at2"/>
<comment type="catalytic activity">
    <reaction evidence="1">
        <text>L-aspartyl-tRNA(Asn) + L-glutamine + ATP + H2O = L-asparaginyl-tRNA(Asn) + L-glutamate + ADP + phosphate + 2 H(+)</text>
        <dbReference type="Rhea" id="RHEA:14513"/>
        <dbReference type="Rhea" id="RHEA-COMP:9674"/>
        <dbReference type="Rhea" id="RHEA-COMP:9677"/>
        <dbReference type="ChEBI" id="CHEBI:15377"/>
        <dbReference type="ChEBI" id="CHEBI:15378"/>
        <dbReference type="ChEBI" id="CHEBI:29985"/>
        <dbReference type="ChEBI" id="CHEBI:30616"/>
        <dbReference type="ChEBI" id="CHEBI:43474"/>
        <dbReference type="ChEBI" id="CHEBI:58359"/>
        <dbReference type="ChEBI" id="CHEBI:78515"/>
        <dbReference type="ChEBI" id="CHEBI:78516"/>
        <dbReference type="ChEBI" id="CHEBI:456216"/>
    </reaction>
</comment>
<dbReference type="InterPro" id="IPR003837">
    <property type="entry name" value="GatC"/>
</dbReference>
<keyword evidence="1" id="KW-0067">ATP-binding</keyword>
<dbReference type="GO" id="GO:0050567">
    <property type="term" value="F:glutaminyl-tRNA synthase (glutamine-hydrolyzing) activity"/>
    <property type="evidence" value="ECO:0007669"/>
    <property type="project" value="UniProtKB-UniRule"/>
</dbReference>
<name>A0A517TAL3_9PLAN</name>
<dbReference type="SUPFAM" id="SSF141000">
    <property type="entry name" value="Glu-tRNAGln amidotransferase C subunit"/>
    <property type="match status" value="1"/>
</dbReference>
<dbReference type="AlphaFoldDB" id="A0A517TAL3"/>
<organism evidence="2 3">
    <name type="scientific">Calycomorphotria hydatis</name>
    <dbReference type="NCBI Taxonomy" id="2528027"/>
    <lineage>
        <taxon>Bacteria</taxon>
        <taxon>Pseudomonadati</taxon>
        <taxon>Planctomycetota</taxon>
        <taxon>Planctomycetia</taxon>
        <taxon>Planctomycetales</taxon>
        <taxon>Planctomycetaceae</taxon>
        <taxon>Calycomorphotria</taxon>
    </lineage>
</organism>
<dbReference type="Pfam" id="PF02686">
    <property type="entry name" value="GatC"/>
    <property type="match status" value="1"/>
</dbReference>
<keyword evidence="3" id="KW-1185">Reference proteome</keyword>
<dbReference type="EMBL" id="CP036316">
    <property type="protein sequence ID" value="QDT65410.1"/>
    <property type="molecule type" value="Genomic_DNA"/>
</dbReference>
<keyword evidence="1" id="KW-0648">Protein biosynthesis</keyword>
<reference evidence="2 3" key="1">
    <citation type="submission" date="2019-02" db="EMBL/GenBank/DDBJ databases">
        <title>Deep-cultivation of Planctomycetes and their phenomic and genomic characterization uncovers novel biology.</title>
        <authorList>
            <person name="Wiegand S."/>
            <person name="Jogler M."/>
            <person name="Boedeker C."/>
            <person name="Pinto D."/>
            <person name="Vollmers J."/>
            <person name="Rivas-Marin E."/>
            <person name="Kohn T."/>
            <person name="Peeters S.H."/>
            <person name="Heuer A."/>
            <person name="Rast P."/>
            <person name="Oberbeckmann S."/>
            <person name="Bunk B."/>
            <person name="Jeske O."/>
            <person name="Meyerdierks A."/>
            <person name="Storesund J.E."/>
            <person name="Kallscheuer N."/>
            <person name="Luecker S."/>
            <person name="Lage O.M."/>
            <person name="Pohl T."/>
            <person name="Merkel B.J."/>
            <person name="Hornburger P."/>
            <person name="Mueller R.-W."/>
            <person name="Bruemmer F."/>
            <person name="Labrenz M."/>
            <person name="Spormann A.M."/>
            <person name="Op den Camp H."/>
            <person name="Overmann J."/>
            <person name="Amann R."/>
            <person name="Jetten M.S.M."/>
            <person name="Mascher T."/>
            <person name="Medema M.H."/>
            <person name="Devos D.P."/>
            <person name="Kaster A.-K."/>
            <person name="Ovreas L."/>
            <person name="Rohde M."/>
            <person name="Galperin M.Y."/>
            <person name="Jogler C."/>
        </authorList>
    </citation>
    <scope>NUCLEOTIDE SEQUENCE [LARGE SCALE GENOMIC DNA]</scope>
    <source>
        <strain evidence="2 3">V22</strain>
    </source>
</reference>
<evidence type="ECO:0000313" key="2">
    <source>
        <dbReference type="EMBL" id="QDT65410.1"/>
    </source>
</evidence>
<dbReference type="GO" id="GO:0005524">
    <property type="term" value="F:ATP binding"/>
    <property type="evidence" value="ECO:0007669"/>
    <property type="project" value="UniProtKB-KW"/>
</dbReference>
<proteinExistence type="inferred from homology"/>
<sequence>MSVEFTREDVKKIASLARLHLSSEELDTYAAQLGGILGYVEMLNEVDTDGIEPMAHAVEQTNVLREDVPTPMFSSEEALSNAPKTDGRYFLVPQIIDAE</sequence>
<accession>A0A517TAL3</accession>